<dbReference type="InterPro" id="IPR000014">
    <property type="entry name" value="PAS"/>
</dbReference>
<dbReference type="Gene3D" id="3.40.50.300">
    <property type="entry name" value="P-loop containing nucleotide triphosphate hydrolases"/>
    <property type="match status" value="1"/>
</dbReference>
<name>A0A1H3II87_9BACI</name>
<evidence type="ECO:0000259" key="6">
    <source>
        <dbReference type="PROSITE" id="PS50045"/>
    </source>
</evidence>
<evidence type="ECO:0000259" key="7">
    <source>
        <dbReference type="PROSITE" id="PS50112"/>
    </source>
</evidence>
<dbReference type="PROSITE" id="PS50045">
    <property type="entry name" value="SIGMA54_INTERACT_4"/>
    <property type="match status" value="1"/>
</dbReference>
<evidence type="ECO:0000256" key="3">
    <source>
        <dbReference type="ARBA" id="ARBA00023015"/>
    </source>
</evidence>
<dbReference type="InterPro" id="IPR025943">
    <property type="entry name" value="Sigma_54_int_dom_ATP-bd_2"/>
</dbReference>
<dbReference type="InterPro" id="IPR002078">
    <property type="entry name" value="Sigma_54_int"/>
</dbReference>
<dbReference type="Gene3D" id="3.30.450.20">
    <property type="entry name" value="PAS domain"/>
    <property type="match status" value="1"/>
</dbReference>
<dbReference type="Proteomes" id="UP000198647">
    <property type="component" value="Unassembled WGS sequence"/>
</dbReference>
<reference evidence="8 9" key="1">
    <citation type="submission" date="2016-10" db="EMBL/GenBank/DDBJ databases">
        <authorList>
            <person name="Varghese N."/>
            <person name="Submissions S."/>
        </authorList>
    </citation>
    <scope>NUCLEOTIDE SEQUENCE [LARGE SCALE GENOMIC DNA]</scope>
    <source>
        <strain evidence="8 9">DSM 20748</strain>
    </source>
</reference>
<dbReference type="SUPFAM" id="SSF52540">
    <property type="entry name" value="P-loop containing nucleoside triphosphate hydrolases"/>
    <property type="match status" value="1"/>
</dbReference>
<evidence type="ECO:0000313" key="9">
    <source>
        <dbReference type="Proteomes" id="UP000198647"/>
    </source>
</evidence>
<evidence type="ECO:0000256" key="1">
    <source>
        <dbReference type="ARBA" id="ARBA00022741"/>
    </source>
</evidence>
<dbReference type="InterPro" id="IPR025662">
    <property type="entry name" value="Sigma_54_int_dom_ATP-bd_1"/>
</dbReference>
<dbReference type="PRINTS" id="PR01590">
    <property type="entry name" value="HTHFIS"/>
</dbReference>
<dbReference type="InterPro" id="IPR035965">
    <property type="entry name" value="PAS-like_dom_sf"/>
</dbReference>
<dbReference type="SUPFAM" id="SSF55785">
    <property type="entry name" value="PYP-like sensor domain (PAS domain)"/>
    <property type="match status" value="1"/>
</dbReference>
<protein>
    <submittedName>
        <fullName evidence="8">PAS domain S-box-containing protein</fullName>
    </submittedName>
</protein>
<evidence type="ECO:0000256" key="4">
    <source>
        <dbReference type="ARBA" id="ARBA00023125"/>
    </source>
</evidence>
<dbReference type="PROSITE" id="PS00676">
    <property type="entry name" value="SIGMA54_INTERACT_2"/>
    <property type="match status" value="1"/>
</dbReference>
<gene>
    <name evidence="8" type="ORF">SAMN04488081_2519</name>
</gene>
<keyword evidence="4" id="KW-0238">DNA-binding</keyword>
<evidence type="ECO:0000313" key="8">
    <source>
        <dbReference type="EMBL" id="SDY27391.1"/>
    </source>
</evidence>
<dbReference type="InterPro" id="IPR025944">
    <property type="entry name" value="Sigma_54_int_dom_CS"/>
</dbReference>
<keyword evidence="1" id="KW-0547">Nucleotide-binding</keyword>
<dbReference type="Pfam" id="PF25601">
    <property type="entry name" value="AAA_lid_14"/>
    <property type="match status" value="1"/>
</dbReference>
<dbReference type="NCBIfam" id="TIGR00229">
    <property type="entry name" value="sensory_box"/>
    <property type="match status" value="1"/>
</dbReference>
<dbReference type="Pfam" id="PF13426">
    <property type="entry name" value="PAS_9"/>
    <property type="match status" value="1"/>
</dbReference>
<dbReference type="Gene3D" id="1.10.8.60">
    <property type="match status" value="1"/>
</dbReference>
<dbReference type="InterPro" id="IPR009057">
    <property type="entry name" value="Homeodomain-like_sf"/>
</dbReference>
<proteinExistence type="predicted"/>
<dbReference type="PROSITE" id="PS00675">
    <property type="entry name" value="SIGMA54_INTERACT_1"/>
    <property type="match status" value="1"/>
</dbReference>
<dbReference type="PROSITE" id="PS50112">
    <property type="entry name" value="PAS"/>
    <property type="match status" value="1"/>
</dbReference>
<dbReference type="PANTHER" id="PTHR32071:SF57">
    <property type="entry name" value="C4-DICARBOXYLATE TRANSPORT TRANSCRIPTIONAL REGULATORY PROTEIN DCTD"/>
    <property type="match status" value="1"/>
</dbReference>
<accession>A0A1H3II87</accession>
<keyword evidence="5" id="KW-0804">Transcription</keyword>
<dbReference type="CDD" id="cd00009">
    <property type="entry name" value="AAA"/>
    <property type="match status" value="1"/>
</dbReference>
<dbReference type="PROSITE" id="PS00688">
    <property type="entry name" value="SIGMA54_INTERACT_3"/>
    <property type="match status" value="1"/>
</dbReference>
<dbReference type="RefSeq" id="WP_093108040.1">
    <property type="nucleotide sequence ID" value="NZ_FNOS01000008.1"/>
</dbReference>
<keyword evidence="9" id="KW-1185">Reference proteome</keyword>
<dbReference type="EMBL" id="FNOS01000008">
    <property type="protein sequence ID" value="SDY27391.1"/>
    <property type="molecule type" value="Genomic_DNA"/>
</dbReference>
<feature type="domain" description="PAS" evidence="7">
    <location>
        <begin position="8"/>
        <end position="59"/>
    </location>
</feature>
<dbReference type="InterPro" id="IPR002197">
    <property type="entry name" value="HTH_Fis"/>
</dbReference>
<dbReference type="SUPFAM" id="SSF46689">
    <property type="entry name" value="Homeodomain-like"/>
    <property type="match status" value="1"/>
</dbReference>
<dbReference type="InterPro" id="IPR003593">
    <property type="entry name" value="AAA+_ATPase"/>
</dbReference>
<evidence type="ECO:0000256" key="2">
    <source>
        <dbReference type="ARBA" id="ARBA00022840"/>
    </source>
</evidence>
<evidence type="ECO:0000256" key="5">
    <source>
        <dbReference type="ARBA" id="ARBA00023163"/>
    </source>
</evidence>
<organism evidence="8 9">
    <name type="scientific">Salimicrobium album</name>
    <dbReference type="NCBI Taxonomy" id="50717"/>
    <lineage>
        <taxon>Bacteria</taxon>
        <taxon>Bacillati</taxon>
        <taxon>Bacillota</taxon>
        <taxon>Bacilli</taxon>
        <taxon>Bacillales</taxon>
        <taxon>Bacillaceae</taxon>
        <taxon>Salimicrobium</taxon>
    </lineage>
</organism>
<feature type="domain" description="Sigma-54 factor interaction" evidence="6">
    <location>
        <begin position="148"/>
        <end position="378"/>
    </location>
</feature>
<dbReference type="InterPro" id="IPR058031">
    <property type="entry name" value="AAA_lid_NorR"/>
</dbReference>
<dbReference type="Pfam" id="PF00158">
    <property type="entry name" value="Sigma54_activat"/>
    <property type="match status" value="1"/>
</dbReference>
<dbReference type="InterPro" id="IPR027417">
    <property type="entry name" value="P-loop_NTPase"/>
</dbReference>
<sequence length="451" mass="50351">MSLFEKRNKYMFETLFGSTEHCIVVVDKEGVITYINSGYADFIGVDRKKAEGRHVTEVIENTRMHIVVETGREEVADLQYIRGDYMIANRIPVFEDGELTGAFGMVLFRDTDEWKVMNTNVKELLMELESYRENFKKNTGASYSLHNIVSHSPKMMEVKDTVRKMATGDASVLLRGESGTGKELFAHSLHNLSERNGEPFIKVNCAAIPEQLFEAELFGYEEGAFTGAKKGGKAGKFQLADGGTLFLDEVGDMPLHAQVKILRALQEGEVEPLGSETSELVDVRVVAATNQALEELISRQEFREDLYYRINVVSVDIPPLRERPEDIRLLAKYILSKTGDSRRKKVEGFSEATIQVLEGYPWPGNIRELENTIESAVHMADGSYIEVSDLPGSITAASVTEEESLKTILERVEKETIEQALTRTSGDKNAAAAHLGIGKTSLYDKAKKYGI</sequence>
<comment type="caution">
    <text evidence="8">The sequence shown here is derived from an EMBL/GenBank/DDBJ whole genome shotgun (WGS) entry which is preliminary data.</text>
</comment>
<dbReference type="SMART" id="SM00382">
    <property type="entry name" value="AAA"/>
    <property type="match status" value="1"/>
</dbReference>
<dbReference type="Pfam" id="PF02954">
    <property type="entry name" value="HTH_8"/>
    <property type="match status" value="1"/>
</dbReference>
<keyword evidence="2" id="KW-0067">ATP-binding</keyword>
<dbReference type="CDD" id="cd00130">
    <property type="entry name" value="PAS"/>
    <property type="match status" value="1"/>
</dbReference>
<keyword evidence="3" id="KW-0805">Transcription regulation</keyword>
<dbReference type="PANTHER" id="PTHR32071">
    <property type="entry name" value="TRANSCRIPTIONAL REGULATORY PROTEIN"/>
    <property type="match status" value="1"/>
</dbReference>
<dbReference type="Gene3D" id="1.10.10.60">
    <property type="entry name" value="Homeodomain-like"/>
    <property type="match status" value="1"/>
</dbReference>